<evidence type="ECO:0000313" key="3">
    <source>
        <dbReference type="Proteomes" id="UP000018001"/>
    </source>
</evidence>
<dbReference type="InterPro" id="IPR000608">
    <property type="entry name" value="UBC"/>
</dbReference>
<dbReference type="InterPro" id="IPR029498">
    <property type="entry name" value="HeLo_dom"/>
</dbReference>
<evidence type="ECO:0000259" key="1">
    <source>
        <dbReference type="PROSITE" id="PS50127"/>
    </source>
</evidence>
<dbReference type="Gene3D" id="1.20.120.1020">
    <property type="entry name" value="Prion-inhibition and propagation, HeLo domain"/>
    <property type="match status" value="1"/>
</dbReference>
<dbReference type="eggNOG" id="KOG0417">
    <property type="taxonomic scope" value="Eukaryota"/>
</dbReference>
<dbReference type="PANTHER" id="PTHR24068">
    <property type="entry name" value="UBIQUITIN-CONJUGATING ENZYME E2"/>
    <property type="match status" value="1"/>
</dbReference>
<accession>V5FI59</accession>
<gene>
    <name evidence="2" type="ORF">PVAR5_6104</name>
</gene>
<dbReference type="SUPFAM" id="SSF54495">
    <property type="entry name" value="UBC-like"/>
    <property type="match status" value="1"/>
</dbReference>
<organism evidence="2 3">
    <name type="scientific">Byssochlamys spectabilis (strain No. 5 / NBRC 109023)</name>
    <name type="common">Paecilomyces variotii</name>
    <dbReference type="NCBI Taxonomy" id="1356009"/>
    <lineage>
        <taxon>Eukaryota</taxon>
        <taxon>Fungi</taxon>
        <taxon>Dikarya</taxon>
        <taxon>Ascomycota</taxon>
        <taxon>Pezizomycotina</taxon>
        <taxon>Eurotiomycetes</taxon>
        <taxon>Eurotiomycetidae</taxon>
        <taxon>Eurotiales</taxon>
        <taxon>Thermoascaceae</taxon>
        <taxon>Paecilomyces</taxon>
    </lineage>
</organism>
<proteinExistence type="predicted"/>
<dbReference type="PROSITE" id="PS50127">
    <property type="entry name" value="UBC_2"/>
    <property type="match status" value="1"/>
</dbReference>
<dbReference type="InterPro" id="IPR016135">
    <property type="entry name" value="UBQ-conjugating_enzyme/RWD"/>
</dbReference>
<protein>
    <recommendedName>
        <fullName evidence="1">UBC core domain-containing protein</fullName>
    </recommendedName>
</protein>
<sequence length="683" mass="78563">METTGLTLNVVGLAGLVSTVIDLLNYVSDAGSRDEDYKTIKDLFELERGRFIQWVQVYNNHRRPKKEAKMIRALQKDPSVKTIFTRMERLIVDGASIMEQYGLIRPDASEDRRSKGGSRMLPILYGRLGRRINTLPHRIRWVVRDREKFRALINDMTLLNDRFGSLSRMRYKLEHRKPVHEEISSSSDQNISTSLSIVYEGSNVVDRFTQPCSIPEDTISPLEDMTGSSPYSIGDNTWTYMSIKEDLLGMSRFERSDHAETSHCPGSENYVEDIEEYSPQFAEASILSKGQQLVIGEINPRAYMRYGSLTSRIREEDTKHYEALPSNLRRYGKHIGLERRMRLELGYWLNYCSSNALAIDQRCTMAPIGDNIYEWRAVIEDPMNSPYEGGAFHVRFKIPRAYPMGAPKWKFETAIYHPNISRSSEEPVADLLCLPPDKGHWCADQTLMRWIDPIWELSKNPSSDPLHAAEKDILWQLRSNRINSENKAREWTKAYSTPYNHSDISETEHHVVNPSETVTNLDSFLAKATKTLSQLHDHLASTELSSHPESIPASYVSDILEEIWRIRNSRFIDVVGGEEFARFATTRWHSVLAKMEPIDASLAKIKDGTISPDVPTPQFFYELGRDIQKWRQETEDDLAAEAYGKCFSWRGAFRSAGFGYREQMRASADLPFRIFEQDPLSWL</sequence>
<dbReference type="Gene3D" id="3.10.110.10">
    <property type="entry name" value="Ubiquitin Conjugating Enzyme"/>
    <property type="match status" value="1"/>
</dbReference>
<dbReference type="SMART" id="SM00212">
    <property type="entry name" value="UBCc"/>
    <property type="match status" value="1"/>
</dbReference>
<dbReference type="EMBL" id="BAUL01000198">
    <property type="protein sequence ID" value="GAD97429.1"/>
    <property type="molecule type" value="Genomic_DNA"/>
</dbReference>
<reference evidence="3" key="1">
    <citation type="journal article" date="2014" name="Genome Announc.">
        <title>Draft genome sequence of the formaldehyde-resistant fungus Byssochlamys spectabilis No. 5 (anamorph Paecilomyces variotii No. 5) (NBRC109023).</title>
        <authorList>
            <person name="Oka T."/>
            <person name="Ekino K."/>
            <person name="Fukuda K."/>
            <person name="Nomura Y."/>
        </authorList>
    </citation>
    <scope>NUCLEOTIDE SEQUENCE [LARGE SCALE GENOMIC DNA]</scope>
    <source>
        <strain evidence="3">No. 5 / NBRC 109023</strain>
    </source>
</reference>
<dbReference type="InParanoid" id="V5FI59"/>
<dbReference type="OrthoDB" id="9973183at2759"/>
<dbReference type="AlphaFoldDB" id="V5FI59"/>
<dbReference type="HOGENOM" id="CLU_402764_0_0_1"/>
<feature type="domain" description="UBC core" evidence="1">
    <location>
        <begin position="336"/>
        <end position="497"/>
    </location>
</feature>
<dbReference type="Pfam" id="PF00179">
    <property type="entry name" value="UQ_con"/>
    <property type="match status" value="1"/>
</dbReference>
<comment type="caution">
    <text evidence="2">The sequence shown here is derived from an EMBL/GenBank/DDBJ whole genome shotgun (WGS) entry which is preliminary data.</text>
</comment>
<keyword evidence="3" id="KW-1185">Reference proteome</keyword>
<dbReference type="InterPro" id="IPR038305">
    <property type="entry name" value="HeLo_sf"/>
</dbReference>
<dbReference type="Proteomes" id="UP000018001">
    <property type="component" value="Unassembled WGS sequence"/>
</dbReference>
<dbReference type="Pfam" id="PF14479">
    <property type="entry name" value="HeLo"/>
    <property type="match status" value="1"/>
</dbReference>
<evidence type="ECO:0000313" key="2">
    <source>
        <dbReference type="EMBL" id="GAD97429.1"/>
    </source>
</evidence>
<name>V5FI59_BYSSN</name>